<organism evidence="2 3">
    <name type="scientific">Tetradesmus obliquus</name>
    <name type="common">Green alga</name>
    <name type="synonym">Acutodesmus obliquus</name>
    <dbReference type="NCBI Taxonomy" id="3088"/>
    <lineage>
        <taxon>Eukaryota</taxon>
        <taxon>Viridiplantae</taxon>
        <taxon>Chlorophyta</taxon>
        <taxon>core chlorophytes</taxon>
        <taxon>Chlorophyceae</taxon>
        <taxon>CS clade</taxon>
        <taxon>Sphaeropleales</taxon>
        <taxon>Scenedesmaceae</taxon>
        <taxon>Tetradesmus</taxon>
    </lineage>
</organism>
<evidence type="ECO:0000313" key="2">
    <source>
        <dbReference type="EMBL" id="SZX62482.1"/>
    </source>
</evidence>
<proteinExistence type="predicted"/>
<name>A0A383VCN4_TETOB</name>
<evidence type="ECO:0000256" key="1">
    <source>
        <dbReference type="SAM" id="SignalP"/>
    </source>
</evidence>
<reference evidence="2 3" key="1">
    <citation type="submission" date="2016-10" db="EMBL/GenBank/DDBJ databases">
        <authorList>
            <person name="Cai Z."/>
        </authorList>
    </citation>
    <scope>NUCLEOTIDE SEQUENCE [LARGE SCALE GENOMIC DNA]</scope>
</reference>
<evidence type="ECO:0000313" key="3">
    <source>
        <dbReference type="Proteomes" id="UP000256970"/>
    </source>
</evidence>
<dbReference type="Proteomes" id="UP000256970">
    <property type="component" value="Unassembled WGS sequence"/>
</dbReference>
<dbReference type="EMBL" id="FNXT01000232">
    <property type="protein sequence ID" value="SZX62482.1"/>
    <property type="molecule type" value="Genomic_DNA"/>
</dbReference>
<protein>
    <submittedName>
        <fullName evidence="2">Uncharacterized protein</fullName>
    </submittedName>
</protein>
<gene>
    <name evidence="2" type="ORF">BQ4739_LOCUS3064</name>
</gene>
<keyword evidence="1" id="KW-0732">Signal</keyword>
<feature type="chain" id="PRO_5016632355" evidence="1">
    <location>
        <begin position="21"/>
        <end position="311"/>
    </location>
</feature>
<feature type="signal peptide" evidence="1">
    <location>
        <begin position="1"/>
        <end position="20"/>
    </location>
</feature>
<sequence length="311" mass="33128">MKAVGWLAALLLRKAPEAAADVTTRLLNLPDVPPELAVQLVSAGMRFSYAQLLAAADSMVARVDVWVQAQQQLRVESNIPAAAIAICCNDNRDNIQQAIGDGHSADLLQLAMNCSSSATATAVIRCLPAAVAQEALREPDVARKLLLTAATRHHTAAVLHMACLPGMQQHVDAATLHAVLMQIQRTDDAHVGECAQHLCRLPAAQQLSSEAVLQLMRGAVPSSCFTLVALCGLPAAAHLTSEAVFGLFRSASGYSPRSIDVLSDCLPPMVLKRLSSQQMAQPTKAAKADGLRVIIAALRDLGKKLTQLRRY</sequence>
<accession>A0A383VCN4</accession>
<keyword evidence="3" id="KW-1185">Reference proteome</keyword>
<dbReference type="AlphaFoldDB" id="A0A383VCN4"/>